<dbReference type="PANTHER" id="PTHR43340">
    <property type="entry name" value="HYPOXANTHINE-GUANINE PHOSPHORIBOSYLTRANSFERASE"/>
    <property type="match status" value="1"/>
</dbReference>
<comment type="pathway">
    <text evidence="3 13">Purine metabolism; IMP biosynthesis via salvage pathway; IMP from hypoxanthine: step 1/1.</text>
</comment>
<comment type="similarity">
    <text evidence="4 13">Belongs to the purine/pyrimidine phosphoribosyltransferase family.</text>
</comment>
<evidence type="ECO:0000256" key="9">
    <source>
        <dbReference type="ARBA" id="ARBA00022723"/>
    </source>
</evidence>
<evidence type="ECO:0000256" key="2">
    <source>
        <dbReference type="ARBA" id="ARBA00004496"/>
    </source>
</evidence>
<dbReference type="EMBL" id="JAVRJZ010000001">
    <property type="protein sequence ID" value="KAK2727492.1"/>
    <property type="molecule type" value="Genomic_DNA"/>
</dbReference>
<keyword evidence="7 13" id="KW-0328">Glycosyltransferase</keyword>
<dbReference type="SUPFAM" id="SSF53271">
    <property type="entry name" value="PRTase-like"/>
    <property type="match status" value="1"/>
</dbReference>
<reference evidence="15" key="1">
    <citation type="submission" date="2023-07" db="EMBL/GenBank/DDBJ databases">
        <title>Chromosome-level genome assembly of Artemia franciscana.</title>
        <authorList>
            <person name="Jo E."/>
        </authorList>
    </citation>
    <scope>NUCLEOTIDE SEQUENCE</scope>
    <source>
        <tissue evidence="15">Whole body</tissue>
    </source>
</reference>
<feature type="domain" description="Phosphoribosyltransferase" evidence="14">
    <location>
        <begin position="42"/>
        <end position="194"/>
    </location>
</feature>
<evidence type="ECO:0000256" key="4">
    <source>
        <dbReference type="ARBA" id="ARBA00008391"/>
    </source>
</evidence>
<dbReference type="GO" id="GO:0006178">
    <property type="term" value="P:guanine salvage"/>
    <property type="evidence" value="ECO:0007669"/>
    <property type="project" value="TreeGrafter"/>
</dbReference>
<evidence type="ECO:0000256" key="3">
    <source>
        <dbReference type="ARBA" id="ARBA00004669"/>
    </source>
</evidence>
<dbReference type="EC" id="2.4.2.8" evidence="5 13"/>
<dbReference type="InterPro" id="IPR029057">
    <property type="entry name" value="PRTase-like"/>
</dbReference>
<dbReference type="AlphaFoldDB" id="A0AA88IDZ3"/>
<dbReference type="EMBL" id="JAVRJZ010000001">
    <property type="protein sequence ID" value="KAK2727493.1"/>
    <property type="molecule type" value="Genomic_DNA"/>
</dbReference>
<evidence type="ECO:0000256" key="1">
    <source>
        <dbReference type="ARBA" id="ARBA00001946"/>
    </source>
</evidence>
<dbReference type="GO" id="GO:0000287">
    <property type="term" value="F:magnesium ion binding"/>
    <property type="evidence" value="ECO:0007669"/>
    <property type="project" value="TreeGrafter"/>
</dbReference>
<dbReference type="EMBL" id="JAVRJZ010000001">
    <property type="protein sequence ID" value="KAK2727495.1"/>
    <property type="molecule type" value="Genomic_DNA"/>
</dbReference>
<comment type="subcellular location">
    <subcellularLocation>
        <location evidence="2 13">Cytoplasm</location>
    </subcellularLocation>
</comment>
<comment type="caution">
    <text evidence="15">The sequence shown here is derived from an EMBL/GenBank/DDBJ whole genome shotgun (WGS) entry which is preliminary data.</text>
</comment>
<dbReference type="InterPro" id="IPR005904">
    <property type="entry name" value="Hxn_phspho_trans"/>
</dbReference>
<evidence type="ECO:0000313" key="15">
    <source>
        <dbReference type="EMBL" id="KAK2727493.1"/>
    </source>
</evidence>
<dbReference type="NCBIfam" id="TIGR01203">
    <property type="entry name" value="HGPRTase"/>
    <property type="match status" value="1"/>
</dbReference>
<dbReference type="InterPro" id="IPR050408">
    <property type="entry name" value="HGPRT"/>
</dbReference>
<evidence type="ECO:0000256" key="7">
    <source>
        <dbReference type="ARBA" id="ARBA00022676"/>
    </source>
</evidence>
<organism evidence="15 16">
    <name type="scientific">Artemia franciscana</name>
    <name type="common">Brine shrimp</name>
    <name type="synonym">Artemia sanfranciscana</name>
    <dbReference type="NCBI Taxonomy" id="6661"/>
    <lineage>
        <taxon>Eukaryota</taxon>
        <taxon>Metazoa</taxon>
        <taxon>Ecdysozoa</taxon>
        <taxon>Arthropoda</taxon>
        <taxon>Crustacea</taxon>
        <taxon>Branchiopoda</taxon>
        <taxon>Anostraca</taxon>
        <taxon>Artemiidae</taxon>
        <taxon>Artemia</taxon>
    </lineage>
</organism>
<keyword evidence="10 13" id="KW-0660">Purine salvage</keyword>
<evidence type="ECO:0000256" key="5">
    <source>
        <dbReference type="ARBA" id="ARBA00011895"/>
    </source>
</evidence>
<dbReference type="GO" id="GO:0004422">
    <property type="term" value="F:hypoxanthine phosphoribosyltransferase activity"/>
    <property type="evidence" value="ECO:0007669"/>
    <property type="project" value="InterPro"/>
</dbReference>
<gene>
    <name evidence="15" type="ORF">QYM36_008103</name>
</gene>
<evidence type="ECO:0000259" key="14">
    <source>
        <dbReference type="Pfam" id="PF00156"/>
    </source>
</evidence>
<evidence type="ECO:0000256" key="12">
    <source>
        <dbReference type="ARBA" id="ARBA00022842"/>
    </source>
</evidence>
<keyword evidence="6 13" id="KW-0963">Cytoplasm</keyword>
<keyword evidence="8 13" id="KW-0808">Transferase</keyword>
<protein>
    <recommendedName>
        <fullName evidence="5 13">Hypoxanthine phosphoribosyltransferase</fullName>
        <ecNumber evidence="5 13">2.4.2.8</ecNumber>
    </recommendedName>
</protein>
<dbReference type="GO" id="GO:0046100">
    <property type="term" value="P:hypoxanthine metabolic process"/>
    <property type="evidence" value="ECO:0007669"/>
    <property type="project" value="TreeGrafter"/>
</dbReference>
<dbReference type="Gene3D" id="3.40.50.2020">
    <property type="match status" value="1"/>
</dbReference>
<dbReference type="CDD" id="cd06223">
    <property type="entry name" value="PRTases_typeI"/>
    <property type="match status" value="1"/>
</dbReference>
<dbReference type="GO" id="GO:0005829">
    <property type="term" value="C:cytosol"/>
    <property type="evidence" value="ECO:0007669"/>
    <property type="project" value="TreeGrafter"/>
</dbReference>
<sequence length="217" mass="24370">MSTANFIKISDDFEGYDTASLSVPYHYENDLDKVIIPYGLIQDRIEKIAKDIVLDSFGEPITAVCILKGGYKFCSDLLDKINVVNRLQAKGSAPVKLEFVRIKSYVNEKSSGTVEIIDGASLDVKDKNVLVIEDIIDTGRTMKKLLNTLTSYNPKQVRVASLLLKRGTSLTGYKPDYCGFEIPDKFVVGYALDYNEYFRDLNHICVINENGIKKYSV</sequence>
<keyword evidence="12 13" id="KW-0460">Magnesium</keyword>
<dbReference type="FunFam" id="3.40.50.2020:FF:000053">
    <property type="entry name" value="Hypoxanthine phosphoribosyltransferase"/>
    <property type="match status" value="1"/>
</dbReference>
<dbReference type="Pfam" id="PF00156">
    <property type="entry name" value="Pribosyltran"/>
    <property type="match status" value="1"/>
</dbReference>
<dbReference type="PANTHER" id="PTHR43340:SF1">
    <property type="entry name" value="HYPOXANTHINE PHOSPHORIBOSYLTRANSFERASE"/>
    <property type="match status" value="1"/>
</dbReference>
<comment type="cofactor">
    <cofactor evidence="1 13">
        <name>Mg(2+)</name>
        <dbReference type="ChEBI" id="CHEBI:18420"/>
    </cofactor>
</comment>
<comment type="catalytic activity">
    <reaction evidence="13">
        <text>IMP + diphosphate = hypoxanthine + 5-phospho-alpha-D-ribose 1-diphosphate</text>
        <dbReference type="Rhea" id="RHEA:17973"/>
        <dbReference type="ChEBI" id="CHEBI:17368"/>
        <dbReference type="ChEBI" id="CHEBI:33019"/>
        <dbReference type="ChEBI" id="CHEBI:58017"/>
        <dbReference type="ChEBI" id="CHEBI:58053"/>
        <dbReference type="EC" id="2.4.2.8"/>
    </reaction>
</comment>
<keyword evidence="9 13" id="KW-0479">Metal-binding</keyword>
<evidence type="ECO:0000256" key="10">
    <source>
        <dbReference type="ARBA" id="ARBA00022726"/>
    </source>
</evidence>
<dbReference type="EMBL" id="JAVRJZ010000001">
    <property type="protein sequence ID" value="KAK2727494.1"/>
    <property type="molecule type" value="Genomic_DNA"/>
</dbReference>
<keyword evidence="16" id="KW-1185">Reference proteome</keyword>
<evidence type="ECO:0000256" key="8">
    <source>
        <dbReference type="ARBA" id="ARBA00022679"/>
    </source>
</evidence>
<dbReference type="Proteomes" id="UP001187531">
    <property type="component" value="Unassembled WGS sequence"/>
</dbReference>
<dbReference type="InterPro" id="IPR000836">
    <property type="entry name" value="PRTase_dom"/>
</dbReference>
<dbReference type="GO" id="GO:0000166">
    <property type="term" value="F:nucleotide binding"/>
    <property type="evidence" value="ECO:0007669"/>
    <property type="project" value="UniProtKB-KW"/>
</dbReference>
<dbReference type="GO" id="GO:0032264">
    <property type="term" value="P:IMP salvage"/>
    <property type="evidence" value="ECO:0007669"/>
    <property type="project" value="TreeGrafter"/>
</dbReference>
<dbReference type="GO" id="GO:0032263">
    <property type="term" value="P:GMP salvage"/>
    <property type="evidence" value="ECO:0007669"/>
    <property type="project" value="TreeGrafter"/>
</dbReference>
<accession>A0AA88IDZ3</accession>
<evidence type="ECO:0000256" key="11">
    <source>
        <dbReference type="ARBA" id="ARBA00022741"/>
    </source>
</evidence>
<keyword evidence="11 13" id="KW-0547">Nucleotide-binding</keyword>
<name>A0AA88IDZ3_ARTSF</name>
<evidence type="ECO:0000256" key="13">
    <source>
        <dbReference type="RuleBase" id="RU364099"/>
    </source>
</evidence>
<proteinExistence type="inferred from homology"/>
<evidence type="ECO:0000256" key="6">
    <source>
        <dbReference type="ARBA" id="ARBA00022490"/>
    </source>
</evidence>
<evidence type="ECO:0000313" key="16">
    <source>
        <dbReference type="Proteomes" id="UP001187531"/>
    </source>
</evidence>
<dbReference type="GO" id="GO:0006166">
    <property type="term" value="P:purine ribonucleoside salvage"/>
    <property type="evidence" value="ECO:0007669"/>
    <property type="project" value="UniProtKB-KW"/>
</dbReference>